<evidence type="ECO:0000313" key="3">
    <source>
        <dbReference type="EMBL" id="CAE0626893.1"/>
    </source>
</evidence>
<proteinExistence type="predicted"/>
<gene>
    <name evidence="2" type="ORF">HAKA00212_LOCUS5568</name>
    <name evidence="3" type="ORF">HAKA00212_LOCUS5569</name>
</gene>
<dbReference type="InterPro" id="IPR001251">
    <property type="entry name" value="CRAL-TRIO_dom"/>
</dbReference>
<dbReference type="PANTHER" id="PTHR46277">
    <property type="entry name" value="OS03G0850700 PROTEIN"/>
    <property type="match status" value="1"/>
</dbReference>
<dbReference type="EMBL" id="HBIU01012356">
    <property type="protein sequence ID" value="CAE0626892.1"/>
    <property type="molecule type" value="Transcribed_RNA"/>
</dbReference>
<evidence type="ECO:0000313" key="2">
    <source>
        <dbReference type="EMBL" id="CAE0626892.1"/>
    </source>
</evidence>
<organism evidence="2">
    <name type="scientific">Heterosigma akashiwo</name>
    <name type="common">Chromophytic alga</name>
    <name type="synonym">Heterosigma carterae</name>
    <dbReference type="NCBI Taxonomy" id="2829"/>
    <lineage>
        <taxon>Eukaryota</taxon>
        <taxon>Sar</taxon>
        <taxon>Stramenopiles</taxon>
        <taxon>Ochrophyta</taxon>
        <taxon>Raphidophyceae</taxon>
        <taxon>Chattonellales</taxon>
        <taxon>Chattonellaceae</taxon>
        <taxon>Heterosigma</taxon>
    </lineage>
</organism>
<dbReference type="Gene3D" id="3.40.525.10">
    <property type="entry name" value="CRAL-TRIO lipid binding domain"/>
    <property type="match status" value="1"/>
</dbReference>
<accession>A0A6V1P4U7</accession>
<name>A0A6V1P4U7_HETAK</name>
<dbReference type="EMBL" id="HBIU01012357">
    <property type="protein sequence ID" value="CAE0626893.1"/>
    <property type="molecule type" value="Transcribed_RNA"/>
</dbReference>
<dbReference type="CDD" id="cd00170">
    <property type="entry name" value="SEC14"/>
    <property type="match status" value="1"/>
</dbReference>
<dbReference type="Pfam" id="PF00650">
    <property type="entry name" value="CRAL_TRIO"/>
    <property type="match status" value="1"/>
</dbReference>
<dbReference type="InterPro" id="IPR036865">
    <property type="entry name" value="CRAL-TRIO_dom_sf"/>
</dbReference>
<dbReference type="SUPFAM" id="SSF52087">
    <property type="entry name" value="CRAL/TRIO domain"/>
    <property type="match status" value="1"/>
</dbReference>
<feature type="domain" description="CRAL-TRIO" evidence="1">
    <location>
        <begin position="1"/>
        <end position="96"/>
    </location>
</feature>
<sequence length="117" mass="12403">MVDRTHGGASNADLPLAQALFPIFQEYYPEILDAAYIAPVNRVFWSIWFAAKLFIDKKYTDKVRVLSGDDYRAQLAAAFPAEALPAHLGGARPAAAGYPALLVEEGAAAVGAAPVAA</sequence>
<dbReference type="PANTHER" id="PTHR46277:SF3">
    <property type="entry name" value="BINDING PROTEIN, PUTATIVE-RELATED"/>
    <property type="match status" value="1"/>
</dbReference>
<dbReference type="AlphaFoldDB" id="A0A6V1P4U7"/>
<dbReference type="PROSITE" id="PS50191">
    <property type="entry name" value="CRAL_TRIO"/>
    <property type="match status" value="1"/>
</dbReference>
<protein>
    <recommendedName>
        <fullName evidence="1">CRAL-TRIO domain-containing protein</fullName>
    </recommendedName>
</protein>
<evidence type="ECO:0000259" key="1">
    <source>
        <dbReference type="PROSITE" id="PS50191"/>
    </source>
</evidence>
<reference evidence="2" key="1">
    <citation type="submission" date="2021-01" db="EMBL/GenBank/DDBJ databases">
        <authorList>
            <person name="Corre E."/>
            <person name="Pelletier E."/>
            <person name="Niang G."/>
            <person name="Scheremetjew M."/>
            <person name="Finn R."/>
            <person name="Kale V."/>
            <person name="Holt S."/>
            <person name="Cochrane G."/>
            <person name="Meng A."/>
            <person name="Brown T."/>
            <person name="Cohen L."/>
        </authorList>
    </citation>
    <scope>NUCLEOTIDE SEQUENCE</scope>
    <source>
        <strain evidence="2">CCMP3107</strain>
    </source>
</reference>